<evidence type="ECO:0000256" key="1">
    <source>
        <dbReference type="SAM" id="MobiDB-lite"/>
    </source>
</evidence>
<keyword evidence="4" id="KW-1185">Reference proteome</keyword>
<evidence type="ECO:0000313" key="4">
    <source>
        <dbReference type="Proteomes" id="UP000249169"/>
    </source>
</evidence>
<evidence type="ECO:0000256" key="2">
    <source>
        <dbReference type="SAM" id="SignalP"/>
    </source>
</evidence>
<dbReference type="AlphaFoldDB" id="A0A328C3V2"/>
<feature type="signal peptide" evidence="2">
    <location>
        <begin position="1"/>
        <end position="23"/>
    </location>
</feature>
<protein>
    <recommendedName>
        <fullName evidence="5">Peptidase C-terminal archaeal/bacterial domain-containing protein</fullName>
    </recommendedName>
</protein>
<evidence type="ECO:0000313" key="3">
    <source>
        <dbReference type="EMBL" id="RAL20978.1"/>
    </source>
</evidence>
<evidence type="ECO:0008006" key="5">
    <source>
        <dbReference type="Google" id="ProtNLM"/>
    </source>
</evidence>
<dbReference type="Proteomes" id="UP000249169">
    <property type="component" value="Unassembled WGS sequence"/>
</dbReference>
<name>A0A328C3V2_9DELT</name>
<proteinExistence type="predicted"/>
<comment type="caution">
    <text evidence="3">The sequence shown here is derived from an EMBL/GenBank/DDBJ whole genome shotgun (WGS) entry which is preliminary data.</text>
</comment>
<feature type="chain" id="PRO_5016459770" description="Peptidase C-terminal archaeal/bacterial domain-containing protein" evidence="2">
    <location>
        <begin position="24"/>
        <end position="1113"/>
    </location>
</feature>
<sequence length="1113" mass="116826">MAIWWRYRLAVISLALAFSLTTACGGDGNVQEPDTDCEGDSCEEPDVGPDADECDPSVDECSDVPDTDTETGTCSSDEQCSAGRYCYDGSCVSEQFICTLLNCAGQPGVCDPEQRACVNAEICTSGNECLAGNLCVANRCEPEEDLCASCSENEECVYDRNNLSVSCVDPTIVCDADARSCDGDTLVVCNADGTQEARINCREGCDGDELRCILPEADSCADAYQVADGDSFEIDWTEFSNYYQPSQESACVPVNRLFNTSGADVSFNATVGPGEQLTVEMTSAVDYGAIYFLEECVDVVESCVDPTATDFIRGDEEFVRASAYTNETDAPINLIVIVDTGVGTLNNPATINFSIAEPLCEPDTYQCADGQREVCNAFGNAYRPLPLCNFGCGETPETCAAAPNSVCSAAVDLEAEGFTYASTIGDLAIDPAFATDTSSNIVSDQCTFVGGGSRTEALTGGTGYFSLHLEQGQRMTATLASDENMAMWIASGCPLLPAPDSEEEAVLNCQRATNATASGTEILQYVAGITGEFILVVQAESDSVSEGEFVLDVAIEDPVCDGLANGDVLGCFDAETLAICNGDFATYYTCAGGCADGACANPTGNRCVDAINLAAGESYEGDFANLSATFNAPSSCFEGNAPAGRDAVFAVELEANDILEATLVSDVFAGVYVLSNCPGTDSIGSYCVAGTLEGDGDQYVEYFAAEAGTYYVVVDAGTTATESGTFTLNLNKRQGVCAPSSQFCANDTFQICSETGDSIIESTPCPFACTPDGTQCGGPEIANGTCDNALEITAPTTISDVYGKSGAPRFFADFVLTNEASCYGGSETNGNDAVYQVTLAPTQGLTAKLNAATTSGATLYLLSTCDETLVDASCVQSDTGARAELDYISEAGGTYFLVVDHTNAALSNDGFTIEIDFFDTPCDTLSIQRCINGGSTIEICDERGNQELTECDYGCNTELNGEGETVAFCQDRLGDTCDRPIEVTGDAYTHSDSLSGYGSVYSPYNDATSASCTGWRGDGGEVVFSVPASVGDEITVSMTSQFNAALWLTRGCTNPSVATQSCQAGADEIFGAGTETFTFTAAENRTYFIMADSVEYGSTGTFEVQIDIVRATP</sequence>
<dbReference type="Gene3D" id="2.60.120.380">
    <property type="match status" value="1"/>
</dbReference>
<gene>
    <name evidence="3" type="ORF">DL240_15010</name>
</gene>
<dbReference type="PROSITE" id="PS51257">
    <property type="entry name" value="PROKAR_LIPOPROTEIN"/>
    <property type="match status" value="1"/>
</dbReference>
<feature type="compositionally biased region" description="Acidic residues" evidence="1">
    <location>
        <begin position="33"/>
        <end position="56"/>
    </location>
</feature>
<feature type="region of interest" description="Disordered" evidence="1">
    <location>
        <begin position="31"/>
        <end position="56"/>
    </location>
</feature>
<organism evidence="3 4">
    <name type="scientific">Lujinxingia litoralis</name>
    <dbReference type="NCBI Taxonomy" id="2211119"/>
    <lineage>
        <taxon>Bacteria</taxon>
        <taxon>Deltaproteobacteria</taxon>
        <taxon>Bradymonadales</taxon>
        <taxon>Lujinxingiaceae</taxon>
        <taxon>Lujinxingia</taxon>
    </lineage>
</organism>
<reference evidence="3 4" key="1">
    <citation type="submission" date="2018-05" db="EMBL/GenBank/DDBJ databases">
        <title>Lujinxingia marina gen. nov. sp. nov., a new facultative anaerobic member of the class Deltaproteobacteria, and proposal of Lujinxingaceae fam. nov.</title>
        <authorList>
            <person name="Li C.-M."/>
        </authorList>
    </citation>
    <scope>NUCLEOTIDE SEQUENCE [LARGE SCALE GENOMIC DNA]</scope>
    <source>
        <strain evidence="3 4">B210</strain>
    </source>
</reference>
<dbReference type="EMBL" id="QHKO01000007">
    <property type="protein sequence ID" value="RAL20978.1"/>
    <property type="molecule type" value="Genomic_DNA"/>
</dbReference>
<accession>A0A328C3V2</accession>
<keyword evidence="2" id="KW-0732">Signal</keyword>